<keyword evidence="7" id="KW-0325">Glycoprotein</keyword>
<comment type="subcellular location">
    <subcellularLocation>
        <location evidence="1">Membrane</location>
        <topology evidence="1">Single-pass type I membrane protein</topology>
    </subcellularLocation>
</comment>
<accession>A0AAV6M5I2</accession>
<evidence type="ECO:0000256" key="2">
    <source>
        <dbReference type="ARBA" id="ARBA00022692"/>
    </source>
</evidence>
<dbReference type="PANTHER" id="PTHR48061:SF12">
    <property type="entry name" value="DISEASE RESISTANCE LIKE PROTEIN"/>
    <property type="match status" value="1"/>
</dbReference>
<dbReference type="AlphaFoldDB" id="A0AAV6M5I2"/>
<keyword evidence="3" id="KW-0732">Signal</keyword>
<sequence length="249" mass="27857">MALLMMLYQVGGIFLIFLFNSLVNSHHLCDPKQSLALWEFKKAFSLDESASIIWNDELKKQAYPKTETWNQTNDCCSWDGVQCDEEGEGHVVGLDLSCSWLTGILHPNSTLFSLSHLQTLNLSRNSILSEFSPSFGTFKDLRALDLSSSLITGDVPMEISYLSKLVSLDLSWNDLNMSRIVMNQLLHNLTNLRDLALSHVRLHDITPASFINISLSIASLSLSSSGLSGDFPQHIFSLPNLRVLQLIEI</sequence>
<proteinExistence type="predicted"/>
<keyword evidence="9" id="KW-1185">Reference proteome</keyword>
<dbReference type="PANTHER" id="PTHR48061">
    <property type="entry name" value="LEUCINE-RICH REPEAT RECEPTOR PROTEIN KINASE EMS1-LIKE-RELATED"/>
    <property type="match status" value="1"/>
</dbReference>
<protein>
    <submittedName>
        <fullName evidence="8">Receptor-like protein 9DC3</fullName>
    </submittedName>
</protein>
<evidence type="ECO:0000313" key="8">
    <source>
        <dbReference type="EMBL" id="KAG6575369.1"/>
    </source>
</evidence>
<gene>
    <name evidence="8" type="primary">9DC3</name>
    <name evidence="8" type="ORF">SDJN03_26008</name>
</gene>
<name>A0AAV6M5I2_9ROSI</name>
<dbReference type="Proteomes" id="UP000685013">
    <property type="component" value="Chromosome 17"/>
</dbReference>
<dbReference type="InterPro" id="IPR046956">
    <property type="entry name" value="RLP23-like"/>
</dbReference>
<evidence type="ECO:0000256" key="6">
    <source>
        <dbReference type="ARBA" id="ARBA00023170"/>
    </source>
</evidence>
<keyword evidence="5" id="KW-0472">Membrane</keyword>
<dbReference type="GO" id="GO:0016020">
    <property type="term" value="C:membrane"/>
    <property type="evidence" value="ECO:0007669"/>
    <property type="project" value="UniProtKB-SubCell"/>
</dbReference>
<evidence type="ECO:0000256" key="5">
    <source>
        <dbReference type="ARBA" id="ARBA00023136"/>
    </source>
</evidence>
<comment type="caution">
    <text evidence="8">The sequence shown here is derived from an EMBL/GenBank/DDBJ whole genome shotgun (WGS) entry which is preliminary data.</text>
</comment>
<evidence type="ECO:0000313" key="9">
    <source>
        <dbReference type="Proteomes" id="UP000685013"/>
    </source>
</evidence>
<evidence type="ECO:0000256" key="7">
    <source>
        <dbReference type="ARBA" id="ARBA00023180"/>
    </source>
</evidence>
<evidence type="ECO:0000256" key="4">
    <source>
        <dbReference type="ARBA" id="ARBA00022989"/>
    </source>
</evidence>
<keyword evidence="4" id="KW-1133">Transmembrane helix</keyword>
<dbReference type="InterPro" id="IPR001611">
    <property type="entry name" value="Leu-rich_rpt"/>
</dbReference>
<keyword evidence="2" id="KW-0812">Transmembrane</keyword>
<dbReference type="EMBL" id="JAGKQH010000017">
    <property type="protein sequence ID" value="KAG6575369.1"/>
    <property type="molecule type" value="Genomic_DNA"/>
</dbReference>
<feature type="non-terminal residue" evidence="8">
    <location>
        <position position="1"/>
    </location>
</feature>
<reference evidence="8 9" key="1">
    <citation type="journal article" date="2021" name="Hortic Res">
        <title>The domestication of Cucurbita argyrosperma as revealed by the genome of its wild relative.</title>
        <authorList>
            <person name="Barrera-Redondo J."/>
            <person name="Sanchez-de la Vega G."/>
            <person name="Aguirre-Liguori J.A."/>
            <person name="Castellanos-Morales G."/>
            <person name="Gutierrez-Guerrero Y.T."/>
            <person name="Aguirre-Dugua X."/>
            <person name="Aguirre-Planter E."/>
            <person name="Tenaillon M.I."/>
            <person name="Lira-Saade R."/>
            <person name="Eguiarte L.E."/>
        </authorList>
    </citation>
    <scope>NUCLEOTIDE SEQUENCE [LARGE SCALE GENOMIC DNA]</scope>
    <source>
        <strain evidence="8">JBR-2021</strain>
    </source>
</reference>
<evidence type="ECO:0000256" key="1">
    <source>
        <dbReference type="ARBA" id="ARBA00004479"/>
    </source>
</evidence>
<evidence type="ECO:0000256" key="3">
    <source>
        <dbReference type="ARBA" id="ARBA00022729"/>
    </source>
</evidence>
<organism evidence="8 9">
    <name type="scientific">Cucurbita argyrosperma subsp. sororia</name>
    <dbReference type="NCBI Taxonomy" id="37648"/>
    <lineage>
        <taxon>Eukaryota</taxon>
        <taxon>Viridiplantae</taxon>
        <taxon>Streptophyta</taxon>
        <taxon>Embryophyta</taxon>
        <taxon>Tracheophyta</taxon>
        <taxon>Spermatophyta</taxon>
        <taxon>Magnoliopsida</taxon>
        <taxon>eudicotyledons</taxon>
        <taxon>Gunneridae</taxon>
        <taxon>Pentapetalae</taxon>
        <taxon>rosids</taxon>
        <taxon>fabids</taxon>
        <taxon>Cucurbitales</taxon>
        <taxon>Cucurbitaceae</taxon>
        <taxon>Cucurbiteae</taxon>
        <taxon>Cucurbita</taxon>
    </lineage>
</organism>
<dbReference type="Pfam" id="PF13855">
    <property type="entry name" value="LRR_8"/>
    <property type="match status" value="1"/>
</dbReference>
<keyword evidence="6 8" id="KW-0675">Receptor</keyword>